<sequence>MCCGDTVKCTNKVGIVDKYGTCYGASLGKTEKKTEVSQRTKYTCSF</sequence>
<accession>A0A5N3W8S0</accession>
<keyword evidence="3" id="KW-0863">Zinc-finger</keyword>
<evidence type="ECO:0000256" key="1">
    <source>
        <dbReference type="ARBA" id="ARBA00008672"/>
    </source>
</evidence>
<dbReference type="SUPFAM" id="SSF57829">
    <property type="entry name" value="Zn-binding ribosomal proteins"/>
    <property type="match status" value="1"/>
</dbReference>
<comment type="similarity">
    <text evidence="1">Belongs to the eukaryotic ribosomal protein eL43 family.</text>
</comment>
<organism evidence="7 8">
    <name type="scientific">Muntiacus muntjak</name>
    <name type="common">Barking deer</name>
    <name type="synonym">Indian muntjac</name>
    <dbReference type="NCBI Taxonomy" id="9888"/>
    <lineage>
        <taxon>Eukaryota</taxon>
        <taxon>Metazoa</taxon>
        <taxon>Chordata</taxon>
        <taxon>Craniata</taxon>
        <taxon>Vertebrata</taxon>
        <taxon>Euteleostomi</taxon>
        <taxon>Mammalia</taxon>
        <taxon>Eutheria</taxon>
        <taxon>Laurasiatheria</taxon>
        <taxon>Artiodactyla</taxon>
        <taxon>Ruminantia</taxon>
        <taxon>Pecora</taxon>
        <taxon>Cervidae</taxon>
        <taxon>Muntiacinae</taxon>
        <taxon>Muntiacus</taxon>
    </lineage>
</organism>
<evidence type="ECO:0000313" key="7">
    <source>
        <dbReference type="EMBL" id="KAB0356746.1"/>
    </source>
</evidence>
<dbReference type="AlphaFoldDB" id="A0A5N3W8S0"/>
<evidence type="ECO:0000256" key="3">
    <source>
        <dbReference type="ARBA" id="ARBA00022771"/>
    </source>
</evidence>
<keyword evidence="2" id="KW-0479">Metal-binding</keyword>
<dbReference type="Pfam" id="PF01780">
    <property type="entry name" value="Ribosomal_L37ae"/>
    <property type="match status" value="1"/>
</dbReference>
<evidence type="ECO:0000256" key="5">
    <source>
        <dbReference type="ARBA" id="ARBA00022980"/>
    </source>
</evidence>
<dbReference type="Proteomes" id="UP000326458">
    <property type="component" value="Unassembled WGS sequence"/>
</dbReference>
<gene>
    <name evidence="7" type="ORF">FD754_000902</name>
</gene>
<proteinExistence type="inferred from homology"/>
<dbReference type="GO" id="GO:0070180">
    <property type="term" value="F:large ribosomal subunit rRNA binding"/>
    <property type="evidence" value="ECO:0007669"/>
    <property type="project" value="TreeGrafter"/>
</dbReference>
<keyword evidence="4" id="KW-0862">Zinc</keyword>
<protein>
    <submittedName>
        <fullName evidence="7">Uncharacterized protein</fullName>
    </submittedName>
</protein>
<reference evidence="7 8" key="1">
    <citation type="submission" date="2019-06" db="EMBL/GenBank/DDBJ databases">
        <title>Discovery of a novel chromosome fission-fusion reversal in muntjac.</title>
        <authorList>
            <person name="Mudd A.B."/>
            <person name="Bredeson J.V."/>
            <person name="Baum R."/>
            <person name="Hockemeyer D."/>
            <person name="Rokhsar D.S."/>
        </authorList>
    </citation>
    <scope>NUCLEOTIDE SEQUENCE [LARGE SCALE GENOMIC DNA]</scope>
    <source>
        <strain evidence="7">UTSW_UCB_Mm</strain>
        <tissue evidence="7">Fibroblast cell line</tissue>
    </source>
</reference>
<dbReference type="GO" id="GO:0008270">
    <property type="term" value="F:zinc ion binding"/>
    <property type="evidence" value="ECO:0007669"/>
    <property type="project" value="UniProtKB-KW"/>
</dbReference>
<keyword evidence="8" id="KW-1185">Reference proteome</keyword>
<name>A0A5N3W8S0_MUNMU</name>
<comment type="caution">
    <text evidence="7">The sequence shown here is derived from an EMBL/GenBank/DDBJ whole genome shotgun (WGS) entry which is preliminary data.</text>
</comment>
<dbReference type="PANTHER" id="PTHR48188">
    <property type="entry name" value="60S RIBOSOMAL PROTEIN L43"/>
    <property type="match status" value="1"/>
</dbReference>
<dbReference type="InterPro" id="IPR011331">
    <property type="entry name" value="Ribosomal_eL37/eL43"/>
</dbReference>
<dbReference type="Gene3D" id="2.20.25.30">
    <property type="match status" value="1"/>
</dbReference>
<dbReference type="EMBL" id="VCEA01000001">
    <property type="protein sequence ID" value="KAB0356746.1"/>
    <property type="molecule type" value="Genomic_DNA"/>
</dbReference>
<evidence type="ECO:0000256" key="6">
    <source>
        <dbReference type="ARBA" id="ARBA00023274"/>
    </source>
</evidence>
<keyword evidence="6" id="KW-0687">Ribonucleoprotein</keyword>
<evidence type="ECO:0000256" key="2">
    <source>
        <dbReference type="ARBA" id="ARBA00022723"/>
    </source>
</evidence>
<evidence type="ECO:0000313" key="8">
    <source>
        <dbReference type="Proteomes" id="UP000326458"/>
    </source>
</evidence>
<dbReference type="InterPro" id="IPR002674">
    <property type="entry name" value="Ribosomal_eL43"/>
</dbReference>
<evidence type="ECO:0000256" key="4">
    <source>
        <dbReference type="ARBA" id="ARBA00022833"/>
    </source>
</evidence>
<dbReference type="GO" id="GO:0003735">
    <property type="term" value="F:structural constituent of ribosome"/>
    <property type="evidence" value="ECO:0007669"/>
    <property type="project" value="InterPro"/>
</dbReference>
<dbReference type="InterPro" id="IPR011332">
    <property type="entry name" value="Ribosomal_zn-bd"/>
</dbReference>
<dbReference type="GO" id="GO:0006412">
    <property type="term" value="P:translation"/>
    <property type="evidence" value="ECO:0007669"/>
    <property type="project" value="InterPro"/>
</dbReference>
<dbReference type="PANTHER" id="PTHR48188:SF3">
    <property type="entry name" value="60S RIBOSOMAL PROTEIN L37A-RELATED"/>
    <property type="match status" value="1"/>
</dbReference>
<keyword evidence="5" id="KW-0689">Ribosomal protein</keyword>
<dbReference type="GO" id="GO:0022625">
    <property type="term" value="C:cytosolic large ribosomal subunit"/>
    <property type="evidence" value="ECO:0007669"/>
    <property type="project" value="TreeGrafter"/>
</dbReference>